<evidence type="ECO:0000313" key="12">
    <source>
        <dbReference type="EMBL" id="ACL19389.1"/>
    </source>
</evidence>
<dbReference type="SUPFAM" id="SSF48371">
    <property type="entry name" value="ARM repeat"/>
    <property type="match status" value="1"/>
</dbReference>
<evidence type="ECO:0000256" key="5">
    <source>
        <dbReference type="ARBA" id="ARBA00022679"/>
    </source>
</evidence>
<comment type="subcellular location">
    <subcellularLocation>
        <location evidence="9">Cytoplasm</location>
    </subcellularLocation>
</comment>
<dbReference type="InterPro" id="IPR011989">
    <property type="entry name" value="ARM-like"/>
</dbReference>
<dbReference type="NCBIfam" id="NF045662">
    <property type="entry name" value="DVU0298_fam"/>
    <property type="match status" value="1"/>
</dbReference>
<evidence type="ECO:0000256" key="1">
    <source>
        <dbReference type="ARBA" id="ARBA00001286"/>
    </source>
</evidence>
<comment type="catalytic activity">
    <reaction evidence="8 9">
        <text>a 6-O-methyl-2'-deoxyguanosine in DNA + L-cysteinyl-[protein] = S-methyl-L-cysteinyl-[protein] + a 2'-deoxyguanosine in DNA</text>
        <dbReference type="Rhea" id="RHEA:24000"/>
        <dbReference type="Rhea" id="RHEA-COMP:10131"/>
        <dbReference type="Rhea" id="RHEA-COMP:10132"/>
        <dbReference type="Rhea" id="RHEA-COMP:11367"/>
        <dbReference type="Rhea" id="RHEA-COMP:11368"/>
        <dbReference type="ChEBI" id="CHEBI:29950"/>
        <dbReference type="ChEBI" id="CHEBI:82612"/>
        <dbReference type="ChEBI" id="CHEBI:85445"/>
        <dbReference type="ChEBI" id="CHEBI:85448"/>
        <dbReference type="EC" id="2.1.1.63"/>
    </reaction>
</comment>
<evidence type="ECO:0000256" key="3">
    <source>
        <dbReference type="ARBA" id="ARBA00022490"/>
    </source>
</evidence>
<feature type="domain" description="Methylated-DNA-[protein]-cysteine S-methyltransferase DNA binding" evidence="10">
    <location>
        <begin position="307"/>
        <end position="386"/>
    </location>
</feature>
<dbReference type="InterPro" id="IPR023546">
    <property type="entry name" value="MGMT"/>
</dbReference>
<evidence type="ECO:0000259" key="10">
    <source>
        <dbReference type="Pfam" id="PF01035"/>
    </source>
</evidence>
<proteinExistence type="inferred from homology"/>
<dbReference type="CDD" id="cd06445">
    <property type="entry name" value="ATase"/>
    <property type="match status" value="1"/>
</dbReference>
<gene>
    <name evidence="12" type="ordered locus">Dhaf_1333</name>
</gene>
<feature type="active site" description="Nucleophile; methyl group acceptor" evidence="9">
    <location>
        <position position="358"/>
    </location>
</feature>
<feature type="domain" description="Methylguanine DNA methyltransferase ribonuclease-like" evidence="11">
    <location>
        <begin position="233"/>
        <end position="303"/>
    </location>
</feature>
<dbReference type="GO" id="GO:0003908">
    <property type="term" value="F:methylated-DNA-[protein]-cysteine S-methyltransferase activity"/>
    <property type="evidence" value="ECO:0007669"/>
    <property type="project" value="UniProtKB-UniRule"/>
</dbReference>
<dbReference type="SUPFAM" id="SSF53155">
    <property type="entry name" value="Methylated DNA-protein cysteine methyltransferase domain"/>
    <property type="match status" value="1"/>
</dbReference>
<dbReference type="Pfam" id="PF01035">
    <property type="entry name" value="DNA_binding_1"/>
    <property type="match status" value="1"/>
</dbReference>
<organism evidence="12 13">
    <name type="scientific">Desulfitobacterium hafniense (strain DSM 10664 / DCB-2)</name>
    <dbReference type="NCBI Taxonomy" id="272564"/>
    <lineage>
        <taxon>Bacteria</taxon>
        <taxon>Bacillati</taxon>
        <taxon>Bacillota</taxon>
        <taxon>Clostridia</taxon>
        <taxon>Eubacteriales</taxon>
        <taxon>Desulfitobacteriaceae</taxon>
        <taxon>Desulfitobacterium</taxon>
    </lineage>
</organism>
<keyword evidence="3 9" id="KW-0963">Cytoplasm</keyword>
<dbReference type="InterPro" id="IPR008332">
    <property type="entry name" value="MethylG_MeTrfase_N"/>
</dbReference>
<keyword evidence="7 9" id="KW-0234">DNA repair</keyword>
<dbReference type="GO" id="GO:0006307">
    <property type="term" value="P:DNA alkylation repair"/>
    <property type="evidence" value="ECO:0007669"/>
    <property type="project" value="UniProtKB-UniRule"/>
</dbReference>
<dbReference type="InterPro" id="IPR016024">
    <property type="entry name" value="ARM-type_fold"/>
</dbReference>
<comment type="catalytic activity">
    <reaction evidence="1 9">
        <text>a 4-O-methyl-thymidine in DNA + L-cysteinyl-[protein] = a thymidine in DNA + S-methyl-L-cysteinyl-[protein]</text>
        <dbReference type="Rhea" id="RHEA:53428"/>
        <dbReference type="Rhea" id="RHEA-COMP:10131"/>
        <dbReference type="Rhea" id="RHEA-COMP:10132"/>
        <dbReference type="Rhea" id="RHEA-COMP:13555"/>
        <dbReference type="Rhea" id="RHEA-COMP:13556"/>
        <dbReference type="ChEBI" id="CHEBI:29950"/>
        <dbReference type="ChEBI" id="CHEBI:82612"/>
        <dbReference type="ChEBI" id="CHEBI:137386"/>
        <dbReference type="ChEBI" id="CHEBI:137387"/>
        <dbReference type="EC" id="2.1.1.63"/>
    </reaction>
</comment>
<evidence type="ECO:0000256" key="9">
    <source>
        <dbReference type="HAMAP-Rule" id="MF_00772"/>
    </source>
</evidence>
<dbReference type="HOGENOM" id="CLU_057484_1_0_9"/>
<dbReference type="PANTHER" id="PTHR10815:SF5">
    <property type="entry name" value="METHYLATED-DNA--PROTEIN-CYSTEINE METHYLTRANSFERASE"/>
    <property type="match status" value="1"/>
</dbReference>
<evidence type="ECO:0000256" key="6">
    <source>
        <dbReference type="ARBA" id="ARBA00022763"/>
    </source>
</evidence>
<dbReference type="PANTHER" id="PTHR10815">
    <property type="entry name" value="METHYLATED-DNA--PROTEIN-CYSTEINE METHYLTRANSFERASE"/>
    <property type="match status" value="1"/>
</dbReference>
<comment type="miscellaneous">
    <text evidence="9">This enzyme catalyzes only one turnover and therefore is not strictly catalytic. According to one definition, an enzyme is a biocatalyst that acts repeatedly and over many reaction cycles.</text>
</comment>
<dbReference type="InterPro" id="IPR036217">
    <property type="entry name" value="MethylDNA_cys_MeTrfase_DNAb"/>
</dbReference>
<dbReference type="Proteomes" id="UP000007726">
    <property type="component" value="Chromosome"/>
</dbReference>
<protein>
    <recommendedName>
        <fullName evidence="9">Methylated-DNA--protein-cysteine methyltransferase</fullName>
        <ecNumber evidence="9">2.1.1.63</ecNumber>
    </recommendedName>
    <alternativeName>
        <fullName evidence="9">6-O-methylguanine-DNA methyltransferase</fullName>
        <shortName evidence="9">MGMT</shortName>
    </alternativeName>
    <alternativeName>
        <fullName evidence="9">O-6-methylguanine-DNA-alkyltransferase</fullName>
    </alternativeName>
</protein>
<dbReference type="InterPro" id="IPR014048">
    <property type="entry name" value="MethylDNA_cys_MeTrfase_DNA-bd"/>
</dbReference>
<dbReference type="InterPro" id="IPR036631">
    <property type="entry name" value="MGMT_N_sf"/>
</dbReference>
<reference evidence="12 13" key="1">
    <citation type="journal article" date="2012" name="BMC Microbiol.">
        <title>Genome sequence of Desulfitobacterium hafniense DCB-2, a Gram-positive anaerobe capable of dehalogenation and metal reduction.</title>
        <authorList>
            <person name="Kim S.H."/>
            <person name="Harzman C."/>
            <person name="Davis J.K."/>
            <person name="Hutcheson R."/>
            <person name="Broderick J.B."/>
            <person name="Marsh T.L."/>
            <person name="Tiedje J.M."/>
        </authorList>
    </citation>
    <scope>NUCLEOTIDE SEQUENCE [LARGE SCALE GENOMIC DNA]</scope>
    <source>
        <strain evidence="13">DSM 10664 / DCB-2</strain>
    </source>
</reference>
<dbReference type="FunFam" id="1.10.10.10:FF:000214">
    <property type="entry name" value="Methylated-DNA--protein-cysteine methyltransferase"/>
    <property type="match status" value="1"/>
</dbReference>
<dbReference type="PROSITE" id="PS00374">
    <property type="entry name" value="MGMT"/>
    <property type="match status" value="1"/>
</dbReference>
<dbReference type="HAMAP" id="MF_00772">
    <property type="entry name" value="OGT"/>
    <property type="match status" value="1"/>
</dbReference>
<keyword evidence="5 9" id="KW-0808">Transferase</keyword>
<evidence type="ECO:0000313" key="13">
    <source>
        <dbReference type="Proteomes" id="UP000007726"/>
    </source>
</evidence>
<dbReference type="InterPro" id="IPR054701">
    <property type="entry name" value="DVU0298-like"/>
</dbReference>
<dbReference type="Gene3D" id="3.30.160.70">
    <property type="entry name" value="Methylated DNA-protein cysteine methyltransferase domain"/>
    <property type="match status" value="1"/>
</dbReference>
<sequence>MGETMERMEKILLERNWQDLEKLVLVSSKKAIRTLVNRIYIKDGLGFWRAVEALGVASALAEEQKKDSSVELVRRYFWSLNEESGGNAWNAAEAIGSIMASNPKECGHFNWMLANLLEDESLQEGTLWGLLNLSINAPEVVDPLVERVYPFLEARDVNQRGLAVWIFSLMKACPSAKERWEIEEELHKTLIQDQEMAEIYWEGEYYHFPVSELLGKEIVTFYAREYKQADFTWNISVASSQKGLCWVGLGTPEKEEGELRTWVQKRVPGSLVIPRALPNQKVMEQLEDYFSGIRQEFNLPLDPRGTDFQLKVWEELCRIPYGETRSYGEIAQNIGNPKGQRAVGLANNKNPIAIIIPCHRVVGKKGDLVGYASGLDHKVRLLNWEAAHRHQ</sequence>
<accession>B8G271</accession>
<dbReference type="Gene3D" id="1.10.10.10">
    <property type="entry name" value="Winged helix-like DNA-binding domain superfamily/Winged helix DNA-binding domain"/>
    <property type="match status" value="1"/>
</dbReference>
<dbReference type="GO" id="GO:0005737">
    <property type="term" value="C:cytoplasm"/>
    <property type="evidence" value="ECO:0007669"/>
    <property type="project" value="UniProtKB-SubCell"/>
</dbReference>
<dbReference type="InterPro" id="IPR036388">
    <property type="entry name" value="WH-like_DNA-bd_sf"/>
</dbReference>
<dbReference type="InterPro" id="IPR001497">
    <property type="entry name" value="MethylDNA_cys_MeTrfase_AS"/>
</dbReference>
<comment type="similarity">
    <text evidence="2 9">Belongs to the MGMT family.</text>
</comment>
<name>B8G271_DESHD</name>
<dbReference type="SUPFAM" id="SSF46767">
    <property type="entry name" value="Methylated DNA-protein cysteine methyltransferase, C-terminal domain"/>
    <property type="match status" value="1"/>
</dbReference>
<dbReference type="EC" id="2.1.1.63" evidence="9"/>
<dbReference type="GO" id="GO:0032259">
    <property type="term" value="P:methylation"/>
    <property type="evidence" value="ECO:0007669"/>
    <property type="project" value="UniProtKB-KW"/>
</dbReference>
<dbReference type="AlphaFoldDB" id="B8G271"/>
<comment type="function">
    <text evidence="9">Involved in the cellular defense against the biological effects of O6-methylguanine (O6-MeG) and O4-methylthymine (O4-MeT) in DNA. Repairs the methylated nucleobase in DNA by stoichiometrically transferring the methyl group to a cysteine residue in the enzyme. This is a suicide reaction: the enzyme is irreversibly inactivated.</text>
</comment>
<evidence type="ECO:0000259" key="11">
    <source>
        <dbReference type="Pfam" id="PF02870"/>
    </source>
</evidence>
<evidence type="ECO:0000256" key="7">
    <source>
        <dbReference type="ARBA" id="ARBA00023204"/>
    </source>
</evidence>
<dbReference type="KEGG" id="dhd:Dhaf_1333"/>
<keyword evidence="4 9" id="KW-0489">Methyltransferase</keyword>
<evidence type="ECO:0000256" key="8">
    <source>
        <dbReference type="ARBA" id="ARBA00049348"/>
    </source>
</evidence>
<dbReference type="Gene3D" id="1.25.10.10">
    <property type="entry name" value="Leucine-rich Repeat Variant"/>
    <property type="match status" value="1"/>
</dbReference>
<evidence type="ECO:0000256" key="4">
    <source>
        <dbReference type="ARBA" id="ARBA00022603"/>
    </source>
</evidence>
<dbReference type="EMBL" id="CP001336">
    <property type="protein sequence ID" value="ACL19389.1"/>
    <property type="molecule type" value="Genomic_DNA"/>
</dbReference>
<dbReference type="NCBIfam" id="TIGR00589">
    <property type="entry name" value="ogt"/>
    <property type="match status" value="1"/>
</dbReference>
<dbReference type="Pfam" id="PF02870">
    <property type="entry name" value="Methyltransf_1N"/>
    <property type="match status" value="1"/>
</dbReference>
<keyword evidence="6 9" id="KW-0227">DNA damage</keyword>
<evidence type="ECO:0000256" key="2">
    <source>
        <dbReference type="ARBA" id="ARBA00008711"/>
    </source>
</evidence>